<gene>
    <name evidence="5" type="ORF">EM932_01790</name>
</gene>
<keyword evidence="1" id="KW-0732">Signal</keyword>
<accession>A0A4S1E2U7</accession>
<dbReference type="EMBL" id="SRSO01000001">
    <property type="protein sequence ID" value="TGV04879.1"/>
    <property type="molecule type" value="Genomic_DNA"/>
</dbReference>
<feature type="domain" description="Secretion system C-terminal sorting" evidence="3">
    <location>
        <begin position="1264"/>
        <end position="1332"/>
    </location>
</feature>
<evidence type="ECO:0000259" key="4">
    <source>
        <dbReference type="Pfam" id="PF21167"/>
    </source>
</evidence>
<dbReference type="Pfam" id="PF07593">
    <property type="entry name" value="UnbV_ASPIC"/>
    <property type="match status" value="1"/>
</dbReference>
<dbReference type="Pfam" id="PF18962">
    <property type="entry name" value="Por_Secre_tail"/>
    <property type="match status" value="1"/>
</dbReference>
<dbReference type="InterPro" id="IPR013517">
    <property type="entry name" value="FG-GAP"/>
</dbReference>
<dbReference type="Gene3D" id="2.130.10.130">
    <property type="entry name" value="Integrin alpha, N-terminal"/>
    <property type="match status" value="2"/>
</dbReference>
<dbReference type="PANTHER" id="PTHR16026:SF0">
    <property type="entry name" value="CARTILAGE ACIDIC PROTEIN 1"/>
    <property type="match status" value="1"/>
</dbReference>
<dbReference type="SUPFAM" id="SSF69318">
    <property type="entry name" value="Integrin alpha N-terminal domain"/>
    <property type="match status" value="2"/>
</dbReference>
<dbReference type="PANTHER" id="PTHR16026">
    <property type="entry name" value="CARTILAGE ACIDIC PROTEIN 1"/>
    <property type="match status" value="1"/>
</dbReference>
<dbReference type="InterPro" id="IPR028994">
    <property type="entry name" value="Integrin_alpha_N"/>
</dbReference>
<proteinExistence type="predicted"/>
<feature type="domain" description="ASPIC/UnbV" evidence="2">
    <location>
        <begin position="448"/>
        <end position="514"/>
    </location>
</feature>
<dbReference type="OrthoDB" id="9780455at2"/>
<dbReference type="NCBIfam" id="TIGR04183">
    <property type="entry name" value="Por_Secre_tail"/>
    <property type="match status" value="1"/>
</dbReference>
<name>A0A4S1E2U7_9FLAO</name>
<feature type="domain" description="DUF6851" evidence="4">
    <location>
        <begin position="670"/>
        <end position="820"/>
    </location>
</feature>
<dbReference type="InterPro" id="IPR049283">
    <property type="entry name" value="DUF6851"/>
</dbReference>
<dbReference type="InterPro" id="IPR016119">
    <property type="entry name" value="Br/Cl_peroxidase_C"/>
</dbReference>
<evidence type="ECO:0000313" key="5">
    <source>
        <dbReference type="EMBL" id="TGV04879.1"/>
    </source>
</evidence>
<evidence type="ECO:0000313" key="6">
    <source>
        <dbReference type="Proteomes" id="UP000307602"/>
    </source>
</evidence>
<dbReference type="Proteomes" id="UP000307602">
    <property type="component" value="Unassembled WGS sequence"/>
</dbReference>
<dbReference type="InterPro" id="IPR027039">
    <property type="entry name" value="Crtac1"/>
</dbReference>
<keyword evidence="6" id="KW-1185">Reference proteome</keyword>
<dbReference type="RefSeq" id="WP_135874851.1">
    <property type="nucleotide sequence ID" value="NZ_SRSO01000001.1"/>
</dbReference>
<evidence type="ECO:0000259" key="2">
    <source>
        <dbReference type="Pfam" id="PF07593"/>
    </source>
</evidence>
<organism evidence="5 6">
    <name type="scientific">Flavivirga rizhaonensis</name>
    <dbReference type="NCBI Taxonomy" id="2559571"/>
    <lineage>
        <taxon>Bacteria</taxon>
        <taxon>Pseudomonadati</taxon>
        <taxon>Bacteroidota</taxon>
        <taxon>Flavobacteriia</taxon>
        <taxon>Flavobacteriales</taxon>
        <taxon>Flavobacteriaceae</taxon>
        <taxon>Flavivirga</taxon>
    </lineage>
</organism>
<dbReference type="Pfam" id="PF21167">
    <property type="entry name" value="DUF6851"/>
    <property type="match status" value="1"/>
</dbReference>
<dbReference type="Gene3D" id="1.10.606.10">
    <property type="entry name" value="Vanadium-containing Chloroperoxidase, domain 2"/>
    <property type="match status" value="1"/>
</dbReference>
<evidence type="ECO:0000259" key="3">
    <source>
        <dbReference type="Pfam" id="PF18962"/>
    </source>
</evidence>
<dbReference type="GO" id="GO:0004601">
    <property type="term" value="F:peroxidase activity"/>
    <property type="evidence" value="ECO:0007669"/>
    <property type="project" value="InterPro"/>
</dbReference>
<comment type="caution">
    <text evidence="5">The sequence shown here is derived from an EMBL/GenBank/DDBJ whole genome shotgun (WGS) entry which is preliminary data.</text>
</comment>
<protein>
    <submittedName>
        <fullName evidence="5">T9SS type A sorting domain-containing protein</fullName>
    </submittedName>
</protein>
<dbReference type="SUPFAM" id="SSF48317">
    <property type="entry name" value="Acid phosphatase/Vanadium-dependent haloperoxidase"/>
    <property type="match status" value="1"/>
</dbReference>
<dbReference type="CDD" id="cd03398">
    <property type="entry name" value="PAP2_haloperoxidase"/>
    <property type="match status" value="1"/>
</dbReference>
<dbReference type="InterPro" id="IPR026444">
    <property type="entry name" value="Secre_tail"/>
</dbReference>
<dbReference type="InterPro" id="IPR036938">
    <property type="entry name" value="PAP2/HPO_sf"/>
</dbReference>
<evidence type="ECO:0000256" key="1">
    <source>
        <dbReference type="ARBA" id="ARBA00022729"/>
    </source>
</evidence>
<dbReference type="Pfam" id="PF13517">
    <property type="entry name" value="FG-GAP_3"/>
    <property type="match status" value="3"/>
</dbReference>
<dbReference type="InterPro" id="IPR011519">
    <property type="entry name" value="UnbV_ASPIC"/>
</dbReference>
<reference evidence="5 6" key="1">
    <citation type="submission" date="2019-04" db="EMBL/GenBank/DDBJ databases">
        <authorList>
            <person name="Liu A."/>
        </authorList>
    </citation>
    <scope>NUCLEOTIDE SEQUENCE [LARGE SCALE GENOMIC DNA]</scope>
    <source>
        <strain evidence="5 6">RZ03</strain>
    </source>
</reference>
<sequence>MKTTTKIFLIVIALLEVNLTFGQNPVFKELSVSIGIEDVTKVSDWAGNGASLADYDNDGDIDFFLATAFDIPDRLYRNKGDGTFEEIANTVGLASSTRSRSSVWFDYNNDGLLDLLVLGDCFNTDICTTNIMMTLYKQTSTGNFEDITNISNIVFNINDYPNASNIAVAGSAAGDINNDGFLDILITVWGGKSIFFLNNGNGTFKDISKTSHLGTHTRFHWQPIFYDFNFDGLLDIYCNIDFDANVLWLNNGDNTFDEVANTYNADSSFNEMGMALGDYDNDGDMDIYATNITRDGKHNILLSNNTNKGIFIGFTDVSLTKDVANNGWDWGTTFFDANNDGWLDLVATNGWNDTEEPIDKSRLWINDTKGGFTDDSSEANFNDSWQATTLLAFDMERDGDLDLIQTLKENTGTNKPAIIYENQLNNNTGDLTNYVVVKPRMLKTNRFAIGAVIKIKVGNLISMRLITAGTSTYGQEPAEAFFGLGSATSIDELRVEWPDGETTTLENIDANQVIVVTNENIDTEIQGCTDPNSCNYDFKATVDNGSCVYLTTSNILGAESSTYFSTETYRYAIENNESVTWSVKGGEVISKSANTVTVRWGIETLGEVIANVSNDICTNEKRSLHVLLGVPEASSKYSIARIWNEALLEAIRGDYARPTVHARNLFHTSIALYDSWAIYEGTNTYLIGNIVNNFQSSLQVFKPNKSIEISKKEAMSYAAYRLLTHRFKNSPSASTSLERFDLIMNQLGYDTSYTSTNYTSGNPADLGNYIAQTIIDYGLTDNSREVTDYDNAFYQPVNPSLILTPFGQPTNIVASNRWQPLTFNTFIDQSGNVIPGATPEFLNPEWGAVHPFTLSSSDKQTLSRDGNNYVVYHNPETPPQLSSATQTSREQYKWNFSLVSLWSSHLDPSDGVLWDISPNSIGNIDINLFPTSYSDYPDFYDELNGGDISAGHSMNPVTRQPYATQMVPRADYARVLAEFWADGPDSETPPGHWFTILNYVTDHELFEKKFNGQGNELSPLEWDVKAYFILGGAMHDAAITAWGIKGWHDYIRPISAIRYMCELGQSTNNSLSNYNPDGIALKQGYIEVVEAGDPLSGSNNEHVGKIKLYAWKGHDFINNASTDVAGVGWILAENWWPYQRPSFVTPPFAGFVSGHSTFSRAAAEVMTLITGDEYFPGGMGEFVAKKDEFLVFEKGPSVDVKLQWATYRDASDQTSLSRIWGGIHPPADDIPGRIIGEQIGVEAYNFALPYFNLNSTISEGKISVYPNPADDTLYFKNLAKESEIIVYALSGKMIKKDVVQFDTDGYSLDYLPVGVYLINVHNANQNHRQLVIKK</sequence>